<dbReference type="GO" id="GO:0046872">
    <property type="term" value="F:metal ion binding"/>
    <property type="evidence" value="ECO:0007669"/>
    <property type="project" value="UniProtKB-KW"/>
</dbReference>
<evidence type="ECO:0000256" key="4">
    <source>
        <dbReference type="PROSITE-ProRule" id="PRU00433"/>
    </source>
</evidence>
<dbReference type="GO" id="GO:0009055">
    <property type="term" value="F:electron transfer activity"/>
    <property type="evidence" value="ECO:0007669"/>
    <property type="project" value="InterPro"/>
</dbReference>
<gene>
    <name evidence="6" type="ORF">GCM10011316_04890</name>
</gene>
<keyword evidence="7" id="KW-1185">Reference proteome</keyword>
<dbReference type="EMBL" id="BMFA01000001">
    <property type="protein sequence ID" value="GGB35780.1"/>
    <property type="molecule type" value="Genomic_DNA"/>
</dbReference>
<reference evidence="6" key="1">
    <citation type="journal article" date="2014" name="Int. J. Syst. Evol. Microbiol.">
        <title>Complete genome sequence of Corynebacterium casei LMG S-19264T (=DSM 44701T), isolated from a smear-ripened cheese.</title>
        <authorList>
            <consortium name="US DOE Joint Genome Institute (JGI-PGF)"/>
            <person name="Walter F."/>
            <person name="Albersmeier A."/>
            <person name="Kalinowski J."/>
            <person name="Ruckert C."/>
        </authorList>
    </citation>
    <scope>NUCLEOTIDE SEQUENCE</scope>
    <source>
        <strain evidence="6">CGMCC 1.12426</strain>
    </source>
</reference>
<evidence type="ECO:0000259" key="5">
    <source>
        <dbReference type="PROSITE" id="PS51007"/>
    </source>
</evidence>
<keyword evidence="2 4" id="KW-0479">Metal-binding</keyword>
<dbReference type="SUPFAM" id="SSF46626">
    <property type="entry name" value="Cytochrome c"/>
    <property type="match status" value="1"/>
</dbReference>
<name>A0A916T8F8_9HYPH</name>
<evidence type="ECO:0000256" key="2">
    <source>
        <dbReference type="ARBA" id="ARBA00022723"/>
    </source>
</evidence>
<dbReference type="AlphaFoldDB" id="A0A916T8F8"/>
<evidence type="ECO:0000256" key="3">
    <source>
        <dbReference type="ARBA" id="ARBA00023004"/>
    </source>
</evidence>
<dbReference type="InterPro" id="IPR036909">
    <property type="entry name" value="Cyt_c-like_dom_sf"/>
</dbReference>
<dbReference type="PROSITE" id="PS51007">
    <property type="entry name" value="CYTC"/>
    <property type="match status" value="1"/>
</dbReference>
<evidence type="ECO:0000313" key="6">
    <source>
        <dbReference type="EMBL" id="GGB35780.1"/>
    </source>
</evidence>
<dbReference type="InterPro" id="IPR009056">
    <property type="entry name" value="Cyt_c-like_dom"/>
</dbReference>
<evidence type="ECO:0000313" key="7">
    <source>
        <dbReference type="Proteomes" id="UP000605148"/>
    </source>
</evidence>
<proteinExistence type="predicted"/>
<protein>
    <recommendedName>
        <fullName evidence="5">Cytochrome c domain-containing protein</fullName>
    </recommendedName>
</protein>
<evidence type="ECO:0000256" key="1">
    <source>
        <dbReference type="ARBA" id="ARBA00022617"/>
    </source>
</evidence>
<comment type="caution">
    <text evidence="6">The sequence shown here is derived from an EMBL/GenBank/DDBJ whole genome shotgun (WGS) entry which is preliminary data.</text>
</comment>
<organism evidence="6 7">
    <name type="scientific">Roseibium aquae</name>
    <dbReference type="NCBI Taxonomy" id="1323746"/>
    <lineage>
        <taxon>Bacteria</taxon>
        <taxon>Pseudomonadati</taxon>
        <taxon>Pseudomonadota</taxon>
        <taxon>Alphaproteobacteria</taxon>
        <taxon>Hyphomicrobiales</taxon>
        <taxon>Stappiaceae</taxon>
        <taxon>Roseibium</taxon>
    </lineage>
</organism>
<dbReference type="RefSeq" id="WP_208998280.1">
    <property type="nucleotide sequence ID" value="NZ_BMFA01000001.1"/>
</dbReference>
<dbReference type="PANTHER" id="PTHR35008">
    <property type="entry name" value="BLL4482 PROTEIN-RELATED"/>
    <property type="match status" value="1"/>
</dbReference>
<dbReference type="Gene3D" id="1.10.760.10">
    <property type="entry name" value="Cytochrome c-like domain"/>
    <property type="match status" value="1"/>
</dbReference>
<accession>A0A916T8F8</accession>
<dbReference type="InterPro" id="IPR051459">
    <property type="entry name" value="Cytochrome_c-type_DH"/>
</dbReference>
<dbReference type="Proteomes" id="UP000605148">
    <property type="component" value="Unassembled WGS sequence"/>
</dbReference>
<dbReference type="PANTHER" id="PTHR35008:SF4">
    <property type="entry name" value="BLL4482 PROTEIN"/>
    <property type="match status" value="1"/>
</dbReference>
<feature type="domain" description="Cytochrome c" evidence="5">
    <location>
        <begin position="49"/>
        <end position="148"/>
    </location>
</feature>
<keyword evidence="3 4" id="KW-0408">Iron</keyword>
<dbReference type="Pfam" id="PF13442">
    <property type="entry name" value="Cytochrome_CBB3"/>
    <property type="match status" value="1"/>
</dbReference>
<reference evidence="6" key="2">
    <citation type="submission" date="2020-09" db="EMBL/GenBank/DDBJ databases">
        <authorList>
            <person name="Sun Q."/>
            <person name="Zhou Y."/>
        </authorList>
    </citation>
    <scope>NUCLEOTIDE SEQUENCE</scope>
    <source>
        <strain evidence="6">CGMCC 1.12426</strain>
    </source>
</reference>
<sequence length="169" mass="18475">MMDLSFKKAAGGAGLLALGVAAVLAFDAERVFDLMSPDPVGLFRPDDPDVVRRGEALYLAHCASCHGRQLEGAPDWQTPQANGLMPAPPHDETGHTWHHSDQLLFDMTKYGIGPAIGDPRYRSEMPAYESVLSDVEIIAILSFIKAQWPQEIRASQDRLSELAGSHPVR</sequence>
<keyword evidence="1 4" id="KW-0349">Heme</keyword>
<dbReference type="GO" id="GO:0020037">
    <property type="term" value="F:heme binding"/>
    <property type="evidence" value="ECO:0007669"/>
    <property type="project" value="InterPro"/>
</dbReference>